<keyword evidence="2" id="KW-1015">Disulfide bond</keyword>
<dbReference type="InterPro" id="IPR001304">
    <property type="entry name" value="C-type_lectin-like"/>
</dbReference>
<sequence>MEEIYINVEYPKPISQTPAEHQGSTSSKKMHHVGVLMGLLNVLLLIGLIVLGVRSHDLTSDFSTIHDNLTESLQASNDQLDFMTEERNVLNTNLTEMSKELNRLQVLLKEKIGCPRGWTVFTGSCYLLSTKSGSWDEGREDCRNQGADLAVIENDDEQAFLSTVNKNDAWIGLTDKETEGLWQWVDGSPLHLQYWLENQPDNGGSRLQRWGEEDCAHTSNPKAFWNDLSCSASKMWICEKLVA</sequence>
<evidence type="ECO:0000259" key="5">
    <source>
        <dbReference type="PROSITE" id="PS50041"/>
    </source>
</evidence>
<dbReference type="KEGG" id="nfu:107389451"/>
<protein>
    <submittedName>
        <fullName evidence="6">CD209 antigen-like protein C</fullName>
    </submittedName>
</protein>
<dbReference type="SMART" id="SM00034">
    <property type="entry name" value="CLECT"/>
    <property type="match status" value="1"/>
</dbReference>
<keyword evidence="4" id="KW-0812">Transmembrane</keyword>
<feature type="transmembrane region" description="Helical" evidence="4">
    <location>
        <begin position="33"/>
        <end position="53"/>
    </location>
</feature>
<organism evidence="6 7">
    <name type="scientific">Nothobranchius furzeri</name>
    <name type="common">Turquoise killifish</name>
    <dbReference type="NCBI Taxonomy" id="105023"/>
    <lineage>
        <taxon>Eukaryota</taxon>
        <taxon>Metazoa</taxon>
        <taxon>Chordata</taxon>
        <taxon>Craniata</taxon>
        <taxon>Vertebrata</taxon>
        <taxon>Euteleostomi</taxon>
        <taxon>Actinopterygii</taxon>
        <taxon>Neopterygii</taxon>
        <taxon>Teleostei</taxon>
        <taxon>Neoteleostei</taxon>
        <taxon>Acanthomorphata</taxon>
        <taxon>Ovalentaria</taxon>
        <taxon>Atherinomorphae</taxon>
        <taxon>Cyprinodontiformes</taxon>
        <taxon>Nothobranchiidae</taxon>
        <taxon>Nothobranchius</taxon>
    </lineage>
</organism>
<keyword evidence="1" id="KW-0430">Lectin</keyword>
<dbReference type="EMBL" id="JAAVVJ010000009">
    <property type="protein sequence ID" value="KAF7215384.1"/>
    <property type="molecule type" value="Genomic_DNA"/>
</dbReference>
<dbReference type="InterPro" id="IPR016186">
    <property type="entry name" value="C-type_lectin-like/link_sf"/>
</dbReference>
<evidence type="ECO:0000256" key="4">
    <source>
        <dbReference type="SAM" id="Phobius"/>
    </source>
</evidence>
<dbReference type="CDD" id="cd03590">
    <property type="entry name" value="CLECT_DC-SIGN_like"/>
    <property type="match status" value="1"/>
</dbReference>
<evidence type="ECO:0000256" key="2">
    <source>
        <dbReference type="ARBA" id="ARBA00023157"/>
    </source>
</evidence>
<keyword evidence="4" id="KW-0472">Membrane</keyword>
<evidence type="ECO:0000313" key="6">
    <source>
        <dbReference type="EMBL" id="KAF7215384.1"/>
    </source>
</evidence>
<dbReference type="PROSITE" id="PS00615">
    <property type="entry name" value="C_TYPE_LECTIN_1"/>
    <property type="match status" value="1"/>
</dbReference>
<dbReference type="SUPFAM" id="SSF56436">
    <property type="entry name" value="C-type lectin-like"/>
    <property type="match status" value="1"/>
</dbReference>
<name>A0A9D2Y707_NOTFU</name>
<keyword evidence="4" id="KW-1133">Transmembrane helix</keyword>
<dbReference type="PANTHER" id="PTHR22803">
    <property type="entry name" value="MANNOSE, PHOSPHOLIPASE, LECTIN RECEPTOR RELATED"/>
    <property type="match status" value="1"/>
</dbReference>
<evidence type="ECO:0000256" key="3">
    <source>
        <dbReference type="SAM" id="Coils"/>
    </source>
</evidence>
<reference evidence="6" key="1">
    <citation type="submission" date="2020-03" db="EMBL/GenBank/DDBJ databases">
        <title>Intra-Species Differences in Population Size shape Life History and Genome Evolution.</title>
        <authorList>
            <person name="Willemsen D."/>
            <person name="Cui R."/>
            <person name="Valenzano D.R."/>
        </authorList>
    </citation>
    <scope>NUCLEOTIDE SEQUENCE</scope>
    <source>
        <strain evidence="6">GRZ</strain>
        <tissue evidence="6">Whole</tissue>
    </source>
</reference>
<accession>A0A9D2Y707</accession>
<feature type="coiled-coil region" evidence="3">
    <location>
        <begin position="66"/>
        <end position="107"/>
    </location>
</feature>
<dbReference type="Proteomes" id="UP000822369">
    <property type="component" value="Chromosome 9"/>
</dbReference>
<evidence type="ECO:0000313" key="7">
    <source>
        <dbReference type="Proteomes" id="UP000822369"/>
    </source>
</evidence>
<dbReference type="InterPro" id="IPR018378">
    <property type="entry name" value="C-type_lectin_CS"/>
</dbReference>
<dbReference type="InterPro" id="IPR050111">
    <property type="entry name" value="C-type_lectin/snaclec_domain"/>
</dbReference>
<dbReference type="InterPro" id="IPR016187">
    <property type="entry name" value="CTDL_fold"/>
</dbReference>
<evidence type="ECO:0000256" key="1">
    <source>
        <dbReference type="ARBA" id="ARBA00022734"/>
    </source>
</evidence>
<dbReference type="OrthoDB" id="8446718at2759"/>
<dbReference type="InterPro" id="IPR033989">
    <property type="entry name" value="CD209-like_CTLD"/>
</dbReference>
<dbReference type="PROSITE" id="PS50041">
    <property type="entry name" value="C_TYPE_LECTIN_2"/>
    <property type="match status" value="1"/>
</dbReference>
<gene>
    <name evidence="6" type="ORF">G4P62_013467</name>
</gene>
<dbReference type="OMA" id="YWEAEQP"/>
<proteinExistence type="predicted"/>
<feature type="domain" description="C-type lectin" evidence="5">
    <location>
        <begin position="121"/>
        <end position="239"/>
    </location>
</feature>
<dbReference type="Gene3D" id="3.10.100.10">
    <property type="entry name" value="Mannose-Binding Protein A, subunit A"/>
    <property type="match status" value="1"/>
</dbReference>
<comment type="caution">
    <text evidence="6">The sequence shown here is derived from an EMBL/GenBank/DDBJ whole genome shotgun (WGS) entry which is preliminary data.</text>
</comment>
<keyword evidence="3" id="KW-0175">Coiled coil</keyword>
<dbReference type="GO" id="GO:0030246">
    <property type="term" value="F:carbohydrate binding"/>
    <property type="evidence" value="ECO:0007669"/>
    <property type="project" value="UniProtKB-KW"/>
</dbReference>
<dbReference type="AlphaFoldDB" id="A0A9D2Y707"/>
<dbReference type="Pfam" id="PF00059">
    <property type="entry name" value="Lectin_C"/>
    <property type="match status" value="1"/>
</dbReference>